<organism evidence="2 3">
    <name type="scientific">Pygocentrus nattereri</name>
    <name type="common">Red-bellied piranha</name>
    <dbReference type="NCBI Taxonomy" id="42514"/>
    <lineage>
        <taxon>Eukaryota</taxon>
        <taxon>Metazoa</taxon>
        <taxon>Chordata</taxon>
        <taxon>Craniata</taxon>
        <taxon>Vertebrata</taxon>
        <taxon>Euteleostomi</taxon>
        <taxon>Actinopterygii</taxon>
        <taxon>Neopterygii</taxon>
        <taxon>Teleostei</taxon>
        <taxon>Ostariophysi</taxon>
        <taxon>Characiformes</taxon>
        <taxon>Characoidei</taxon>
        <taxon>Pygocentrus</taxon>
    </lineage>
</organism>
<protein>
    <recommendedName>
        <fullName evidence="1">Transmembrane protein PVRIG immunoglobulin-like domain-containing protein</fullName>
    </recommendedName>
</protein>
<dbReference type="InterPro" id="IPR057367">
    <property type="entry name" value="Ig_PVRIG"/>
</dbReference>
<reference evidence="2" key="2">
    <citation type="submission" date="2025-08" db="UniProtKB">
        <authorList>
            <consortium name="Ensembl"/>
        </authorList>
    </citation>
    <scope>IDENTIFICATION</scope>
</reference>
<accession>A0AAR2JL53</accession>
<dbReference type="AlphaFoldDB" id="A0AAR2JL53"/>
<dbReference type="GO" id="GO:0050839">
    <property type="term" value="F:cell adhesion molecule binding"/>
    <property type="evidence" value="ECO:0007669"/>
    <property type="project" value="TreeGrafter"/>
</dbReference>
<dbReference type="GeneTree" id="ENSGT01120000277643"/>
<evidence type="ECO:0000259" key="1">
    <source>
        <dbReference type="Pfam" id="PF25456"/>
    </source>
</evidence>
<evidence type="ECO:0000313" key="2">
    <source>
        <dbReference type="Ensembl" id="ENSPNAP00000052745.1"/>
    </source>
</evidence>
<dbReference type="Proteomes" id="UP001501920">
    <property type="component" value="Chromosome 2"/>
</dbReference>
<dbReference type="InterPro" id="IPR042842">
    <property type="entry name" value="CD226"/>
</dbReference>
<dbReference type="PANTHER" id="PTHR47011">
    <property type="entry name" value="CD226 ANTIGEN"/>
    <property type="match status" value="1"/>
</dbReference>
<feature type="domain" description="Transmembrane protein PVRIG immunoglobulin-like" evidence="1">
    <location>
        <begin position="12"/>
        <end position="105"/>
    </location>
</feature>
<sequence>MWDLHSLSEGDRLNVTCVLFGKENLTQVTWEKLQDSNRTSMGVFHPHYGIHIESRQAGRVKIEGTQRPLAYSSLSVELEALNKSGQICCVFMTFPSGNLRQCAKIGDSEEMIDSKLVSRKIMSSLHLWKYLTSHLPFYWQNGH</sequence>
<evidence type="ECO:0000313" key="3">
    <source>
        <dbReference type="Proteomes" id="UP001501920"/>
    </source>
</evidence>
<keyword evidence="3" id="KW-1185">Reference proteome</keyword>
<dbReference type="Pfam" id="PF25456">
    <property type="entry name" value="Ig_PVRIG"/>
    <property type="match status" value="1"/>
</dbReference>
<dbReference type="InterPro" id="IPR013783">
    <property type="entry name" value="Ig-like_fold"/>
</dbReference>
<reference evidence="2 3" key="1">
    <citation type="submission" date="2020-10" db="EMBL/GenBank/DDBJ databases">
        <title>Pygocentrus nattereri (red-bellied piranha) genome, fPygNat1, primary haplotype.</title>
        <authorList>
            <person name="Myers G."/>
            <person name="Meyer A."/>
            <person name="Karagic N."/>
            <person name="Pippel M."/>
            <person name="Winkler S."/>
            <person name="Tracey A."/>
            <person name="Wood J."/>
            <person name="Formenti G."/>
            <person name="Howe K."/>
            <person name="Fedrigo O."/>
            <person name="Jarvis E.D."/>
        </authorList>
    </citation>
    <scope>NUCLEOTIDE SEQUENCE [LARGE SCALE GENOMIC DNA]</scope>
</reference>
<proteinExistence type="predicted"/>
<dbReference type="GO" id="GO:0002729">
    <property type="term" value="P:positive regulation of natural killer cell cytokine production"/>
    <property type="evidence" value="ECO:0007669"/>
    <property type="project" value="InterPro"/>
</dbReference>
<name>A0AAR2JL53_PYGNA</name>
<dbReference type="GO" id="GO:0002891">
    <property type="term" value="P:positive regulation of immunoglobulin mediated immune response"/>
    <property type="evidence" value="ECO:0007669"/>
    <property type="project" value="TreeGrafter"/>
</dbReference>
<dbReference type="GO" id="GO:0009897">
    <property type="term" value="C:external side of plasma membrane"/>
    <property type="evidence" value="ECO:0007669"/>
    <property type="project" value="TreeGrafter"/>
</dbReference>
<reference evidence="2" key="3">
    <citation type="submission" date="2025-09" db="UniProtKB">
        <authorList>
            <consortium name="Ensembl"/>
        </authorList>
    </citation>
    <scope>IDENTIFICATION</scope>
</reference>
<dbReference type="Ensembl" id="ENSPNAT00000075817.1">
    <property type="protein sequence ID" value="ENSPNAP00000052745.1"/>
    <property type="gene ID" value="ENSPNAG00000036870.1"/>
</dbReference>
<dbReference type="Gene3D" id="2.60.40.10">
    <property type="entry name" value="Immunoglobulins"/>
    <property type="match status" value="1"/>
</dbReference>
<dbReference type="PANTHER" id="PTHR47011:SF1">
    <property type="entry name" value="CD226 ANTIGEN"/>
    <property type="match status" value="1"/>
</dbReference>